<dbReference type="GO" id="GO:0005634">
    <property type="term" value="C:nucleus"/>
    <property type="evidence" value="ECO:0007669"/>
    <property type="project" value="UniProtKB-SubCell"/>
</dbReference>
<feature type="compositionally biased region" description="Pro residues" evidence="9">
    <location>
        <begin position="41"/>
        <end position="51"/>
    </location>
</feature>
<keyword evidence="12" id="KW-1185">Reference proteome</keyword>
<dbReference type="STRING" id="200361.A0A453IM92"/>
<sequence length="110" mass="12000">MARPLVARVRQPHAEKSGPSFLAVESIERQHQAATRLSSSPPHPAVLPSPPLSHNSAAAAANARWTPTKEQIGMLEGLYRQGLRTPTAEQIQQVTARLQKHVPIEGKNVF</sequence>
<evidence type="ECO:0000256" key="8">
    <source>
        <dbReference type="RuleBase" id="RU000682"/>
    </source>
</evidence>
<dbReference type="GO" id="GO:0099402">
    <property type="term" value="P:plant organ development"/>
    <property type="evidence" value="ECO:0007669"/>
    <property type="project" value="InterPro"/>
</dbReference>
<accession>A0A453IM92</accession>
<dbReference type="Gramene" id="AET4Gv20603800.1">
    <property type="protein sequence ID" value="AET4Gv20603800.1"/>
    <property type="gene ID" value="AET4Gv20603800"/>
</dbReference>
<feature type="compositionally biased region" description="Low complexity" evidence="9">
    <location>
        <begin position="52"/>
        <end position="63"/>
    </location>
</feature>
<dbReference type="EnsemblPlants" id="AET4Gv20603800.1">
    <property type="protein sequence ID" value="AET4Gv20603800.1"/>
    <property type="gene ID" value="AET4Gv20603800"/>
</dbReference>
<keyword evidence="5 8" id="KW-0371">Homeobox</keyword>
<comment type="subcellular location">
    <subcellularLocation>
        <location evidence="1 8">Nucleus</location>
    </subcellularLocation>
</comment>
<evidence type="ECO:0000256" key="3">
    <source>
        <dbReference type="ARBA" id="ARBA00023015"/>
    </source>
</evidence>
<feature type="region of interest" description="Disordered" evidence="9">
    <location>
        <begin position="1"/>
        <end position="65"/>
    </location>
</feature>
<dbReference type="AlphaFoldDB" id="A0A453IM92"/>
<reference evidence="11" key="4">
    <citation type="submission" date="2019-03" db="UniProtKB">
        <authorList>
            <consortium name="EnsemblPlants"/>
        </authorList>
    </citation>
    <scope>IDENTIFICATION</scope>
</reference>
<dbReference type="Pfam" id="PF00046">
    <property type="entry name" value="Homeodomain"/>
    <property type="match status" value="1"/>
</dbReference>
<keyword evidence="2" id="KW-0217">Developmental protein</keyword>
<dbReference type="GO" id="GO:0003700">
    <property type="term" value="F:DNA-binding transcription factor activity"/>
    <property type="evidence" value="ECO:0007669"/>
    <property type="project" value="InterPro"/>
</dbReference>
<protein>
    <recommendedName>
        <fullName evidence="10">Homeobox domain-containing protein</fullName>
    </recommendedName>
</protein>
<evidence type="ECO:0000256" key="2">
    <source>
        <dbReference type="ARBA" id="ARBA00022473"/>
    </source>
</evidence>
<evidence type="ECO:0000256" key="4">
    <source>
        <dbReference type="ARBA" id="ARBA00023125"/>
    </source>
</evidence>
<evidence type="ECO:0000256" key="7">
    <source>
        <dbReference type="ARBA" id="ARBA00023242"/>
    </source>
</evidence>
<feature type="domain" description="Homeobox" evidence="10">
    <location>
        <begin position="63"/>
        <end position="99"/>
    </location>
</feature>
<evidence type="ECO:0000256" key="5">
    <source>
        <dbReference type="ARBA" id="ARBA00023155"/>
    </source>
</evidence>
<dbReference type="PANTHER" id="PTHR45940:SF6">
    <property type="entry name" value="WUSCHEL-RELATED HOMEOBOX 2"/>
    <property type="match status" value="1"/>
</dbReference>
<dbReference type="Proteomes" id="UP000015105">
    <property type="component" value="Chromosome 4D"/>
</dbReference>
<keyword evidence="3" id="KW-0805">Transcription regulation</keyword>
<proteinExistence type="predicted"/>
<reference evidence="11" key="5">
    <citation type="journal article" date="2021" name="G3 (Bethesda)">
        <title>Aegilops tauschii genome assembly Aet v5.0 features greater sequence contiguity and improved annotation.</title>
        <authorList>
            <person name="Wang L."/>
            <person name="Zhu T."/>
            <person name="Rodriguez J.C."/>
            <person name="Deal K.R."/>
            <person name="Dubcovsky J."/>
            <person name="McGuire P.E."/>
            <person name="Lux T."/>
            <person name="Spannagl M."/>
            <person name="Mayer K.F.X."/>
            <person name="Baldrich P."/>
            <person name="Meyers B.C."/>
            <person name="Huo N."/>
            <person name="Gu Y.Q."/>
            <person name="Zhou H."/>
            <person name="Devos K.M."/>
            <person name="Bennetzen J.L."/>
            <person name="Unver T."/>
            <person name="Budak H."/>
            <person name="Gulick P.J."/>
            <person name="Galiba G."/>
            <person name="Kalapos B."/>
            <person name="Nelson D.R."/>
            <person name="Li P."/>
            <person name="You F.M."/>
            <person name="Luo M.C."/>
            <person name="Dvorak J."/>
        </authorList>
    </citation>
    <scope>NUCLEOTIDE SEQUENCE [LARGE SCALE GENOMIC DNA]</scope>
    <source>
        <strain evidence="11">cv. AL8/78</strain>
    </source>
</reference>
<dbReference type="InterPro" id="IPR044555">
    <property type="entry name" value="WUSCHEL-like"/>
</dbReference>
<evidence type="ECO:0000313" key="11">
    <source>
        <dbReference type="EnsemblPlants" id="AET4Gv20603800.1"/>
    </source>
</evidence>
<organism evidence="11 12">
    <name type="scientific">Aegilops tauschii subsp. strangulata</name>
    <name type="common">Goatgrass</name>
    <dbReference type="NCBI Taxonomy" id="200361"/>
    <lineage>
        <taxon>Eukaryota</taxon>
        <taxon>Viridiplantae</taxon>
        <taxon>Streptophyta</taxon>
        <taxon>Embryophyta</taxon>
        <taxon>Tracheophyta</taxon>
        <taxon>Spermatophyta</taxon>
        <taxon>Magnoliopsida</taxon>
        <taxon>Liliopsida</taxon>
        <taxon>Poales</taxon>
        <taxon>Poaceae</taxon>
        <taxon>BOP clade</taxon>
        <taxon>Pooideae</taxon>
        <taxon>Triticodae</taxon>
        <taxon>Triticeae</taxon>
        <taxon>Triticinae</taxon>
        <taxon>Aegilops</taxon>
    </lineage>
</organism>
<reference evidence="12" key="1">
    <citation type="journal article" date="2014" name="Science">
        <title>Ancient hybridizations among the ancestral genomes of bread wheat.</title>
        <authorList>
            <consortium name="International Wheat Genome Sequencing Consortium,"/>
            <person name="Marcussen T."/>
            <person name="Sandve S.R."/>
            <person name="Heier L."/>
            <person name="Spannagl M."/>
            <person name="Pfeifer M."/>
            <person name="Jakobsen K.S."/>
            <person name="Wulff B.B."/>
            <person name="Steuernagel B."/>
            <person name="Mayer K.F."/>
            <person name="Olsen O.A."/>
        </authorList>
    </citation>
    <scope>NUCLEOTIDE SEQUENCE [LARGE SCALE GENOMIC DNA]</scope>
    <source>
        <strain evidence="12">cv. AL8/78</strain>
    </source>
</reference>
<dbReference type="GO" id="GO:0003677">
    <property type="term" value="F:DNA binding"/>
    <property type="evidence" value="ECO:0007669"/>
    <property type="project" value="UniProtKB-KW"/>
</dbReference>
<evidence type="ECO:0000256" key="9">
    <source>
        <dbReference type="SAM" id="MobiDB-lite"/>
    </source>
</evidence>
<reference evidence="12" key="2">
    <citation type="journal article" date="2017" name="Nat. Plants">
        <title>The Aegilops tauschii genome reveals multiple impacts of transposons.</title>
        <authorList>
            <person name="Zhao G."/>
            <person name="Zou C."/>
            <person name="Li K."/>
            <person name="Wang K."/>
            <person name="Li T."/>
            <person name="Gao L."/>
            <person name="Zhang X."/>
            <person name="Wang H."/>
            <person name="Yang Z."/>
            <person name="Liu X."/>
            <person name="Jiang W."/>
            <person name="Mao L."/>
            <person name="Kong X."/>
            <person name="Jiao Y."/>
            <person name="Jia J."/>
        </authorList>
    </citation>
    <scope>NUCLEOTIDE SEQUENCE [LARGE SCALE GENOMIC DNA]</scope>
    <source>
        <strain evidence="12">cv. AL8/78</strain>
    </source>
</reference>
<reference evidence="11" key="3">
    <citation type="journal article" date="2017" name="Nature">
        <title>Genome sequence of the progenitor of the wheat D genome Aegilops tauschii.</title>
        <authorList>
            <person name="Luo M.C."/>
            <person name="Gu Y.Q."/>
            <person name="Puiu D."/>
            <person name="Wang H."/>
            <person name="Twardziok S.O."/>
            <person name="Deal K.R."/>
            <person name="Huo N."/>
            <person name="Zhu T."/>
            <person name="Wang L."/>
            <person name="Wang Y."/>
            <person name="McGuire P.E."/>
            <person name="Liu S."/>
            <person name="Long H."/>
            <person name="Ramasamy R.K."/>
            <person name="Rodriguez J.C."/>
            <person name="Van S.L."/>
            <person name="Yuan L."/>
            <person name="Wang Z."/>
            <person name="Xia Z."/>
            <person name="Xiao L."/>
            <person name="Anderson O.D."/>
            <person name="Ouyang S."/>
            <person name="Liang Y."/>
            <person name="Zimin A.V."/>
            <person name="Pertea G."/>
            <person name="Qi P."/>
            <person name="Bennetzen J.L."/>
            <person name="Dai X."/>
            <person name="Dawson M.W."/>
            <person name="Muller H.G."/>
            <person name="Kugler K."/>
            <person name="Rivarola-Duarte L."/>
            <person name="Spannagl M."/>
            <person name="Mayer K.F.X."/>
            <person name="Lu F.H."/>
            <person name="Bevan M.W."/>
            <person name="Leroy P."/>
            <person name="Li P."/>
            <person name="You F.M."/>
            <person name="Sun Q."/>
            <person name="Liu Z."/>
            <person name="Lyons E."/>
            <person name="Wicker T."/>
            <person name="Salzberg S.L."/>
            <person name="Devos K.M."/>
            <person name="Dvorak J."/>
        </authorList>
    </citation>
    <scope>NUCLEOTIDE SEQUENCE [LARGE SCALE GENOMIC DNA]</scope>
    <source>
        <strain evidence="11">cv. AL8/78</strain>
    </source>
</reference>
<evidence type="ECO:0000259" key="10">
    <source>
        <dbReference type="Pfam" id="PF00046"/>
    </source>
</evidence>
<keyword evidence="6" id="KW-0804">Transcription</keyword>
<evidence type="ECO:0000256" key="6">
    <source>
        <dbReference type="ARBA" id="ARBA00023163"/>
    </source>
</evidence>
<keyword evidence="7 8" id="KW-0539">Nucleus</keyword>
<name>A0A453IM92_AEGTS</name>
<evidence type="ECO:0000256" key="1">
    <source>
        <dbReference type="ARBA" id="ARBA00004123"/>
    </source>
</evidence>
<dbReference type="InterPro" id="IPR001356">
    <property type="entry name" value="HD"/>
</dbReference>
<evidence type="ECO:0000313" key="12">
    <source>
        <dbReference type="Proteomes" id="UP000015105"/>
    </source>
</evidence>
<keyword evidence="4 8" id="KW-0238">DNA-binding</keyword>
<dbReference type="PANTHER" id="PTHR45940">
    <property type="entry name" value="WUSCHEL-RELATED HOMEOBOX 1-RELATED"/>
    <property type="match status" value="1"/>
</dbReference>